<dbReference type="InterPro" id="IPR050523">
    <property type="entry name" value="AKR_Detox_Biosynth"/>
</dbReference>
<comment type="caution">
    <text evidence="3">The sequence shown here is derived from an EMBL/GenBank/DDBJ whole genome shotgun (WGS) entry which is preliminary data.</text>
</comment>
<dbReference type="SUPFAM" id="SSF51430">
    <property type="entry name" value="NAD(P)-linked oxidoreductase"/>
    <property type="match status" value="1"/>
</dbReference>
<gene>
    <name evidence="3" type="ORF">IEN85_14200</name>
</gene>
<dbReference type="InterPro" id="IPR023210">
    <property type="entry name" value="NADP_OxRdtase_dom"/>
</dbReference>
<dbReference type="CDD" id="cd19082">
    <property type="entry name" value="AKR_AKR10A1_2"/>
    <property type="match status" value="1"/>
</dbReference>
<evidence type="ECO:0000313" key="3">
    <source>
        <dbReference type="EMBL" id="MBD5780650.1"/>
    </source>
</evidence>
<organism evidence="3 4">
    <name type="scientific">Pelagicoccus enzymogenes</name>
    <dbReference type="NCBI Taxonomy" id="2773457"/>
    <lineage>
        <taxon>Bacteria</taxon>
        <taxon>Pseudomonadati</taxon>
        <taxon>Verrucomicrobiota</taxon>
        <taxon>Opitutia</taxon>
        <taxon>Puniceicoccales</taxon>
        <taxon>Pelagicoccaceae</taxon>
        <taxon>Pelagicoccus</taxon>
    </lineage>
</organism>
<sequence length="321" mass="35970">MLKTKLSNTDLEVSRLCLGTANLGLKQSETEAFALLDYFVEVGGDFIDTARVYSDWIPGEKGRCERILGDWLKTRPELKDRVVIATKGAHYEWSDKSKNRVSTSFVAADIDASLRSLGVETIPLWYLHRDNLDRPVEEIVDFMQPFVESGKVRFLGVANWTVYRLSQANEYASREGLHGFVANQPGFSVGTWGMSQENKDATLANLDRLGYEFHRESGLALVPYSSQAKGFFTKLLESDGAASLEENPYYSERNLKIGEVIRELSNQHRCNANAIVLAYLLQQPFPVFPIIGAYSPSLVEDSVKSLQIELSPSEVVALRCE</sequence>
<evidence type="ECO:0000313" key="4">
    <source>
        <dbReference type="Proteomes" id="UP000622317"/>
    </source>
</evidence>
<protein>
    <submittedName>
        <fullName evidence="3">Aldo/keto reductase</fullName>
    </submittedName>
</protein>
<accession>A0A927FBG3</accession>
<dbReference type="GO" id="GO:0016491">
    <property type="term" value="F:oxidoreductase activity"/>
    <property type="evidence" value="ECO:0007669"/>
    <property type="project" value="UniProtKB-KW"/>
</dbReference>
<dbReference type="Proteomes" id="UP000622317">
    <property type="component" value="Unassembled WGS sequence"/>
</dbReference>
<dbReference type="RefSeq" id="WP_191617746.1">
    <property type="nucleotide sequence ID" value="NZ_JACYFG010000036.1"/>
</dbReference>
<evidence type="ECO:0000256" key="1">
    <source>
        <dbReference type="ARBA" id="ARBA00023002"/>
    </source>
</evidence>
<dbReference type="InterPro" id="IPR036812">
    <property type="entry name" value="NAD(P)_OxRdtase_dom_sf"/>
</dbReference>
<dbReference type="PANTHER" id="PTHR43364">
    <property type="entry name" value="NADH-SPECIFIC METHYLGLYOXAL REDUCTASE-RELATED"/>
    <property type="match status" value="1"/>
</dbReference>
<dbReference type="EMBL" id="JACYFG010000036">
    <property type="protein sequence ID" value="MBD5780650.1"/>
    <property type="molecule type" value="Genomic_DNA"/>
</dbReference>
<dbReference type="Gene3D" id="3.20.20.100">
    <property type="entry name" value="NADP-dependent oxidoreductase domain"/>
    <property type="match status" value="1"/>
</dbReference>
<reference evidence="3" key="1">
    <citation type="submission" date="2020-09" db="EMBL/GenBank/DDBJ databases">
        <title>Pelagicoccus enzymogenes sp. nov. with an EPS production, isolated from marine sediment.</title>
        <authorList>
            <person name="Feng X."/>
        </authorList>
    </citation>
    <scope>NUCLEOTIDE SEQUENCE</scope>
    <source>
        <strain evidence="3">NFK12</strain>
    </source>
</reference>
<keyword evidence="1" id="KW-0560">Oxidoreductase</keyword>
<dbReference type="Pfam" id="PF00248">
    <property type="entry name" value="Aldo_ket_red"/>
    <property type="match status" value="1"/>
</dbReference>
<proteinExistence type="predicted"/>
<dbReference type="AlphaFoldDB" id="A0A927FBG3"/>
<dbReference type="PANTHER" id="PTHR43364:SF4">
    <property type="entry name" value="NAD(P)-LINKED OXIDOREDUCTASE SUPERFAMILY PROTEIN"/>
    <property type="match status" value="1"/>
</dbReference>
<dbReference type="GO" id="GO:0005829">
    <property type="term" value="C:cytosol"/>
    <property type="evidence" value="ECO:0007669"/>
    <property type="project" value="TreeGrafter"/>
</dbReference>
<evidence type="ECO:0000259" key="2">
    <source>
        <dbReference type="Pfam" id="PF00248"/>
    </source>
</evidence>
<feature type="domain" description="NADP-dependent oxidoreductase" evidence="2">
    <location>
        <begin position="15"/>
        <end position="317"/>
    </location>
</feature>
<name>A0A927FBG3_9BACT</name>
<keyword evidence="4" id="KW-1185">Reference proteome</keyword>